<dbReference type="InterPro" id="IPR036259">
    <property type="entry name" value="MFS_trans_sf"/>
</dbReference>
<dbReference type="KEGG" id="cdep:91088242"/>
<dbReference type="Gene3D" id="1.20.1250.20">
    <property type="entry name" value="MFS general substrate transporter like domains"/>
    <property type="match status" value="2"/>
</dbReference>
<dbReference type="InterPro" id="IPR020846">
    <property type="entry name" value="MFS_dom"/>
</dbReference>
<dbReference type="Proteomes" id="UP000094043">
    <property type="component" value="Chromosome 4"/>
</dbReference>
<feature type="transmembrane region" description="Helical" evidence="7">
    <location>
        <begin position="122"/>
        <end position="144"/>
    </location>
</feature>
<feature type="transmembrane region" description="Helical" evidence="7">
    <location>
        <begin position="620"/>
        <end position="639"/>
    </location>
</feature>
<accession>A0AAJ8JUN8</accession>
<name>A0AAJ8JUN8_9TREE</name>
<evidence type="ECO:0000256" key="5">
    <source>
        <dbReference type="ARBA" id="ARBA00023136"/>
    </source>
</evidence>
<evidence type="ECO:0000256" key="6">
    <source>
        <dbReference type="SAM" id="MobiDB-lite"/>
    </source>
</evidence>
<organism evidence="9 10">
    <name type="scientific">Cryptococcus depauperatus CBS 7841</name>
    <dbReference type="NCBI Taxonomy" id="1295531"/>
    <lineage>
        <taxon>Eukaryota</taxon>
        <taxon>Fungi</taxon>
        <taxon>Dikarya</taxon>
        <taxon>Basidiomycota</taxon>
        <taxon>Agaricomycotina</taxon>
        <taxon>Tremellomycetes</taxon>
        <taxon>Tremellales</taxon>
        <taxon>Cryptococcaceae</taxon>
        <taxon>Cryptococcus</taxon>
    </lineage>
</organism>
<dbReference type="EMBL" id="CP143787">
    <property type="protein sequence ID" value="WVN88818.1"/>
    <property type="molecule type" value="Genomic_DNA"/>
</dbReference>
<feature type="transmembrane region" description="Helical" evidence="7">
    <location>
        <begin position="87"/>
        <end position="110"/>
    </location>
</feature>
<dbReference type="GeneID" id="91088242"/>
<feature type="transmembrane region" description="Helical" evidence="7">
    <location>
        <begin position="209"/>
        <end position="233"/>
    </location>
</feature>
<feature type="transmembrane region" description="Helical" evidence="7">
    <location>
        <begin position="253"/>
        <end position="275"/>
    </location>
</feature>
<reference evidence="9" key="3">
    <citation type="submission" date="2024-01" db="EMBL/GenBank/DDBJ databases">
        <authorList>
            <person name="Coelho M.A."/>
            <person name="David-Palma M."/>
            <person name="Shea T."/>
            <person name="Sun S."/>
            <person name="Cuomo C.A."/>
            <person name="Heitman J."/>
        </authorList>
    </citation>
    <scope>NUCLEOTIDE SEQUENCE</scope>
    <source>
        <strain evidence="9">CBS 7841</strain>
    </source>
</reference>
<gene>
    <name evidence="9" type="ORF">L203_104032</name>
</gene>
<feature type="transmembrane region" description="Helical" evidence="7">
    <location>
        <begin position="595"/>
        <end position="614"/>
    </location>
</feature>
<reference evidence="9" key="2">
    <citation type="journal article" date="2022" name="Elife">
        <title>Obligate sexual reproduction of a homothallic fungus closely related to the Cryptococcus pathogenic species complex.</title>
        <authorList>
            <person name="Passer A.R."/>
            <person name="Clancey S.A."/>
            <person name="Shea T."/>
            <person name="David-Palma M."/>
            <person name="Averette A.F."/>
            <person name="Boekhout T."/>
            <person name="Porcel B.M."/>
            <person name="Nowrousian M."/>
            <person name="Cuomo C.A."/>
            <person name="Sun S."/>
            <person name="Heitman J."/>
            <person name="Coelho M.A."/>
        </authorList>
    </citation>
    <scope>NUCLEOTIDE SEQUENCE</scope>
    <source>
        <strain evidence="9">CBS 7841</strain>
    </source>
</reference>
<dbReference type="Pfam" id="PF00083">
    <property type="entry name" value="Sugar_tr"/>
    <property type="match status" value="1"/>
</dbReference>
<keyword evidence="5 7" id="KW-0472">Membrane</keyword>
<evidence type="ECO:0000313" key="9">
    <source>
        <dbReference type="EMBL" id="WVN88818.1"/>
    </source>
</evidence>
<feature type="transmembrane region" description="Helical" evidence="7">
    <location>
        <begin position="156"/>
        <end position="188"/>
    </location>
</feature>
<dbReference type="InterPro" id="IPR005828">
    <property type="entry name" value="MFS_sugar_transport-like"/>
</dbReference>
<dbReference type="GO" id="GO:0016020">
    <property type="term" value="C:membrane"/>
    <property type="evidence" value="ECO:0007669"/>
    <property type="project" value="UniProtKB-SubCell"/>
</dbReference>
<reference evidence="9" key="1">
    <citation type="submission" date="2016-06" db="EMBL/GenBank/DDBJ databases">
        <authorList>
            <person name="Cuomo C."/>
            <person name="Litvintseva A."/>
            <person name="Heitman J."/>
            <person name="Chen Y."/>
            <person name="Sun S."/>
            <person name="Springer D."/>
            <person name="Dromer F."/>
            <person name="Young S."/>
            <person name="Zeng Q."/>
            <person name="Chapman S."/>
            <person name="Gujja S."/>
            <person name="Saif S."/>
            <person name="Birren B."/>
        </authorList>
    </citation>
    <scope>NUCLEOTIDE SEQUENCE</scope>
    <source>
        <strain evidence="9">CBS 7841</strain>
    </source>
</reference>
<comment type="subcellular location">
    <subcellularLocation>
        <location evidence="1">Membrane</location>
        <topology evidence="1">Multi-pass membrane protein</topology>
    </subcellularLocation>
</comment>
<keyword evidence="3 7" id="KW-0812">Transmembrane</keyword>
<dbReference type="FunFam" id="1.20.1250.20:FF:000529">
    <property type="entry name" value="Membrane transporter, putative"/>
    <property type="match status" value="1"/>
</dbReference>
<evidence type="ECO:0000313" key="10">
    <source>
        <dbReference type="Proteomes" id="UP000094043"/>
    </source>
</evidence>
<dbReference type="PROSITE" id="PS50850">
    <property type="entry name" value="MFS"/>
    <property type="match status" value="1"/>
</dbReference>
<evidence type="ECO:0000256" key="7">
    <source>
        <dbReference type="SAM" id="Phobius"/>
    </source>
</evidence>
<evidence type="ECO:0000256" key="2">
    <source>
        <dbReference type="ARBA" id="ARBA00022448"/>
    </source>
</evidence>
<evidence type="ECO:0000256" key="3">
    <source>
        <dbReference type="ARBA" id="ARBA00022692"/>
    </source>
</evidence>
<keyword evidence="4 7" id="KW-1133">Transmembrane helix</keyword>
<keyword evidence="10" id="KW-1185">Reference proteome</keyword>
<sequence length="654" mass="71441">MLPPPPSSCQSSYIYPHSRQQSSEHTRKPSVRSIAESALGIEHEDGTNIGLDAQEVNDDAAFVEEQRKRGLEETLERLGFGPYHWRLLALCGFGWMSDNSALQCIAVILPRVQIHFDLSSRIVGLLSASTMAGMMVGAVGWGVISDILGRALPFNLTLFLTGVFGICASFSPNFGVLCFWLFLLGSAVGGSMPTDGTLFLENLPHSKQYLLTLLSIFFSLGAVFSSVVSLIFLPGASCRVHAECDFDNHHNDGWRRVLLILGLFNLACALARWFLFNLQESPRYLVSNGREQEAVVALQTIASYNSHTMNIQRVDVSSHEYSTPESNTRHGLFTVADGNDPSENASYGGLEIAPPRSLSNTPLRTGSSFYKTPGSPNRHEGNVFDQSFHGAENRTEEERERLISDEVNEFTNNTRDMITVQSTQERSGKDSRCTVKPKEWWQSWAVQMGRLFVPQWRKTVILMWIIWGSISLAYTMFNVWLPAVLESRASSDGDEAIREALNDYVLYSLAGCPGSLFGAWMIQTRLGRRKSLAICTLATGLSTFAFINVQKMWAVIVSSMVISAAATAMYAVLYGMTPETFGTSIRGTACGTSAALSRLTGVAAPIAAGFLLAISPSLPVFTSAAIFCLTAACSMALPFERVGGSTKGGAGMMH</sequence>
<dbReference type="AlphaFoldDB" id="A0AAJ8JUN8"/>
<evidence type="ECO:0000259" key="8">
    <source>
        <dbReference type="PROSITE" id="PS50850"/>
    </source>
</evidence>
<feature type="transmembrane region" description="Helical" evidence="7">
    <location>
        <begin position="460"/>
        <end position="484"/>
    </location>
</feature>
<keyword evidence="2" id="KW-0813">Transport</keyword>
<feature type="region of interest" description="Disordered" evidence="6">
    <location>
        <begin position="1"/>
        <end position="30"/>
    </location>
</feature>
<dbReference type="CDD" id="cd17316">
    <property type="entry name" value="MFS_SV2_like"/>
    <property type="match status" value="1"/>
</dbReference>
<feature type="compositionally biased region" description="Polar residues" evidence="6">
    <location>
        <begin position="8"/>
        <end position="21"/>
    </location>
</feature>
<dbReference type="PANTHER" id="PTHR23511:SF5">
    <property type="entry name" value="MAJOR FACILITATOR-TYPE TRANSPORTER HXNZ-RELATED"/>
    <property type="match status" value="1"/>
</dbReference>
<dbReference type="GO" id="GO:0022857">
    <property type="term" value="F:transmembrane transporter activity"/>
    <property type="evidence" value="ECO:0007669"/>
    <property type="project" value="InterPro"/>
</dbReference>
<dbReference type="SUPFAM" id="SSF103473">
    <property type="entry name" value="MFS general substrate transporter"/>
    <property type="match status" value="1"/>
</dbReference>
<dbReference type="InterPro" id="IPR011701">
    <property type="entry name" value="MFS"/>
</dbReference>
<feature type="transmembrane region" description="Helical" evidence="7">
    <location>
        <begin position="553"/>
        <end position="574"/>
    </location>
</feature>
<evidence type="ECO:0000256" key="4">
    <source>
        <dbReference type="ARBA" id="ARBA00022989"/>
    </source>
</evidence>
<dbReference type="PANTHER" id="PTHR23511">
    <property type="entry name" value="SYNAPTIC VESICLE GLYCOPROTEIN 2"/>
    <property type="match status" value="1"/>
</dbReference>
<evidence type="ECO:0000256" key="1">
    <source>
        <dbReference type="ARBA" id="ARBA00004141"/>
    </source>
</evidence>
<dbReference type="RefSeq" id="XP_066069518.1">
    <property type="nucleotide sequence ID" value="XM_066213421.1"/>
</dbReference>
<protein>
    <recommendedName>
        <fullName evidence="8">Major facilitator superfamily (MFS) profile domain-containing protein</fullName>
    </recommendedName>
</protein>
<feature type="domain" description="Major facilitator superfamily (MFS) profile" evidence="8">
    <location>
        <begin position="87"/>
        <end position="642"/>
    </location>
</feature>
<dbReference type="Pfam" id="PF07690">
    <property type="entry name" value="MFS_1"/>
    <property type="match status" value="1"/>
</dbReference>
<proteinExistence type="predicted"/>
<feature type="transmembrane region" description="Helical" evidence="7">
    <location>
        <begin position="531"/>
        <end position="547"/>
    </location>
</feature>